<evidence type="ECO:0000259" key="8">
    <source>
        <dbReference type="PROSITE" id="PS51998"/>
    </source>
</evidence>
<dbReference type="InterPro" id="IPR014876">
    <property type="entry name" value="DEK_C"/>
</dbReference>
<name>A0A0D9YDT9_9ORYZ</name>
<feature type="compositionally biased region" description="Acidic residues" evidence="7">
    <location>
        <begin position="86"/>
        <end position="97"/>
    </location>
</feature>
<dbReference type="GO" id="GO:0046982">
    <property type="term" value="F:protein heterodimerization activity"/>
    <property type="evidence" value="ECO:0007669"/>
    <property type="project" value="EnsemblPlants"/>
</dbReference>
<keyword evidence="4" id="KW-0238">DNA-binding</keyword>
<evidence type="ECO:0000256" key="4">
    <source>
        <dbReference type="ARBA" id="ARBA00023125"/>
    </source>
</evidence>
<dbReference type="GO" id="GO:0060261">
    <property type="term" value="P:positive regulation of transcription initiation by RNA polymerase II"/>
    <property type="evidence" value="ECO:0007669"/>
    <property type="project" value="InterPro"/>
</dbReference>
<dbReference type="PIRSF" id="PIRSF038156">
    <property type="entry name" value="RNA_pol_II_KELP"/>
    <property type="match status" value="1"/>
</dbReference>
<evidence type="ECO:0000256" key="7">
    <source>
        <dbReference type="SAM" id="MobiDB-lite"/>
    </source>
</evidence>
<dbReference type="Proteomes" id="UP000026961">
    <property type="component" value="Chromosome 1"/>
</dbReference>
<dbReference type="Gramene" id="OGLUM01G32040.1">
    <property type="protein sequence ID" value="OGLUM01G32040.1"/>
    <property type="gene ID" value="OGLUM01G32040"/>
</dbReference>
<dbReference type="InterPro" id="IPR003173">
    <property type="entry name" value="PC4_C"/>
</dbReference>
<reference evidence="9" key="3">
    <citation type="submission" date="2018-05" db="EMBL/GenBank/DDBJ databases">
        <title>OgluRS3 (Oryza glumaepatula Reference Sequence Version 3).</title>
        <authorList>
            <person name="Zhang J."/>
            <person name="Kudrna D."/>
            <person name="Lee S."/>
            <person name="Talag J."/>
            <person name="Welchert J."/>
            <person name="Wing R.A."/>
        </authorList>
    </citation>
    <scope>NUCLEOTIDE SEQUENCE [LARGE SCALE GENOMIC DNA]</scope>
</reference>
<dbReference type="PROSITE" id="PS51998">
    <property type="entry name" value="DEK_C"/>
    <property type="match status" value="1"/>
</dbReference>
<dbReference type="GO" id="GO:0005737">
    <property type="term" value="C:cytoplasm"/>
    <property type="evidence" value="ECO:0007669"/>
    <property type="project" value="EnsemblPlants"/>
</dbReference>
<evidence type="ECO:0000313" key="9">
    <source>
        <dbReference type="EnsemblPlants" id="OGLUM01G32040.1"/>
    </source>
</evidence>
<keyword evidence="6" id="KW-0539">Nucleus</keyword>
<dbReference type="SUPFAM" id="SSF109715">
    <property type="entry name" value="DEK C-terminal domain"/>
    <property type="match status" value="1"/>
</dbReference>
<dbReference type="InterPro" id="IPR009044">
    <property type="entry name" value="ssDNA-bd_transcriptional_reg"/>
</dbReference>
<comment type="similarity">
    <text evidence="2">Belongs to the transcriptional coactivator PC4 family.</text>
</comment>
<dbReference type="GO" id="GO:0003713">
    <property type="term" value="F:transcription coactivator activity"/>
    <property type="evidence" value="ECO:0007669"/>
    <property type="project" value="InterPro"/>
</dbReference>
<dbReference type="EnsemblPlants" id="OGLUM01G32040.1">
    <property type="protein sequence ID" value="OGLUM01G32040.1"/>
    <property type="gene ID" value="OGLUM01G32040"/>
</dbReference>
<dbReference type="Gene3D" id="2.30.31.10">
    <property type="entry name" value="Transcriptional Coactivator Pc4, Chain A"/>
    <property type="match status" value="1"/>
</dbReference>
<evidence type="ECO:0000313" key="10">
    <source>
        <dbReference type="Proteomes" id="UP000026961"/>
    </source>
</evidence>
<evidence type="ECO:0000256" key="1">
    <source>
        <dbReference type="ARBA" id="ARBA00004123"/>
    </source>
</evidence>
<keyword evidence="10" id="KW-1185">Reference proteome</keyword>
<evidence type="ECO:0000256" key="3">
    <source>
        <dbReference type="ARBA" id="ARBA00023015"/>
    </source>
</evidence>
<evidence type="ECO:0000256" key="6">
    <source>
        <dbReference type="ARBA" id="ARBA00023242"/>
    </source>
</evidence>
<accession>A0A0D9YDT9</accession>
<dbReference type="eggNOG" id="KOG2712">
    <property type="taxonomic scope" value="Eukaryota"/>
</dbReference>
<dbReference type="STRING" id="40148.A0A0D9YDT9"/>
<proteinExistence type="inferred from homology"/>
<reference evidence="9" key="2">
    <citation type="submission" date="2015-04" db="UniProtKB">
        <authorList>
            <consortium name="EnsemblPlants"/>
        </authorList>
    </citation>
    <scope>IDENTIFICATION</scope>
</reference>
<feature type="region of interest" description="Disordered" evidence="7">
    <location>
        <begin position="61"/>
        <end position="106"/>
    </location>
</feature>
<protein>
    <recommendedName>
        <fullName evidence="8">DEK-C domain-containing protein</fullName>
    </recommendedName>
</protein>
<sequence length="181" mass="20641">MDEETQKKVESTVLEILRGSDMESLTEFKVRTAAADRLGIDLSIPDRKRFVRRVVEGYLESLSQEDEQEQQQEQAGGAGEEGKDEQAEEEEEEEEEERGGGTKREYDDEGDLILCRLSARRRVTLQEFKGKTLLSIREYYFKDGKELPAKGISLTVEQWEAFRDSVPAIEDAIKKLGESSD</sequence>
<keyword evidence="5" id="KW-0804">Transcription</keyword>
<dbReference type="InterPro" id="IPR045125">
    <property type="entry name" value="Sub1/Tcp4-like"/>
</dbReference>
<dbReference type="FunFam" id="2.30.31.10:FF:000004">
    <property type="entry name" value="RNA polymerase II transcriptional coactivator KELP"/>
    <property type="match status" value="1"/>
</dbReference>
<comment type="subcellular location">
    <subcellularLocation>
        <location evidence="1">Nucleus</location>
    </subcellularLocation>
</comment>
<dbReference type="Pfam" id="PF08766">
    <property type="entry name" value="DEK_C"/>
    <property type="match status" value="1"/>
</dbReference>
<dbReference type="Pfam" id="PF02229">
    <property type="entry name" value="PC4"/>
    <property type="match status" value="1"/>
</dbReference>
<dbReference type="GO" id="GO:0003677">
    <property type="term" value="F:DNA binding"/>
    <property type="evidence" value="ECO:0007669"/>
    <property type="project" value="UniProtKB-KW"/>
</dbReference>
<evidence type="ECO:0000256" key="5">
    <source>
        <dbReference type="ARBA" id="ARBA00023163"/>
    </source>
</evidence>
<reference evidence="9" key="1">
    <citation type="submission" date="2013-08" db="EMBL/GenBank/DDBJ databases">
        <title>Oryza genome evolution.</title>
        <authorList>
            <person name="Wing R.A."/>
            <person name="Panaud O."/>
            <person name="Oliveira A.C."/>
        </authorList>
    </citation>
    <scope>NUCLEOTIDE SEQUENCE</scope>
</reference>
<dbReference type="AlphaFoldDB" id="A0A0D9YDT9"/>
<evidence type="ECO:0000256" key="2">
    <source>
        <dbReference type="ARBA" id="ARBA00009001"/>
    </source>
</evidence>
<feature type="domain" description="DEK-C" evidence="8">
    <location>
        <begin position="3"/>
        <end position="60"/>
    </location>
</feature>
<dbReference type="HOGENOM" id="CLU_094761_0_0_1"/>
<dbReference type="GO" id="GO:0005634">
    <property type="term" value="C:nucleus"/>
    <property type="evidence" value="ECO:0007669"/>
    <property type="project" value="UniProtKB-SubCell"/>
</dbReference>
<dbReference type="InterPro" id="IPR017415">
    <property type="entry name" value="KELP"/>
</dbReference>
<organism evidence="9">
    <name type="scientific">Oryza glumipatula</name>
    <dbReference type="NCBI Taxonomy" id="40148"/>
    <lineage>
        <taxon>Eukaryota</taxon>
        <taxon>Viridiplantae</taxon>
        <taxon>Streptophyta</taxon>
        <taxon>Embryophyta</taxon>
        <taxon>Tracheophyta</taxon>
        <taxon>Spermatophyta</taxon>
        <taxon>Magnoliopsida</taxon>
        <taxon>Liliopsida</taxon>
        <taxon>Poales</taxon>
        <taxon>Poaceae</taxon>
        <taxon>BOP clade</taxon>
        <taxon>Oryzoideae</taxon>
        <taxon>Oryzeae</taxon>
        <taxon>Oryzinae</taxon>
        <taxon>Oryza</taxon>
    </lineage>
</organism>
<dbReference type="PANTHER" id="PTHR13215">
    <property type="entry name" value="RNA POLYMERASE II TRANSCRIPTIONAL COACTIVATOR"/>
    <property type="match status" value="1"/>
</dbReference>
<dbReference type="SUPFAM" id="SSF54447">
    <property type="entry name" value="ssDNA-binding transcriptional regulator domain"/>
    <property type="match status" value="1"/>
</dbReference>
<keyword evidence="3" id="KW-0805">Transcription regulation</keyword>